<sequence>MGWFAIIIDLLNIQHPQPYIFIASLFFSPLASPLWHQWIRHHPASRARSLSIAAQPSFYSAHFFSPPPSPGRTCRSAAHLCRVAVATTPPNPLAHAVVSSTEDPSTTLASILTAQLLRASVSSTMSRRS</sequence>
<dbReference type="Proteomes" id="UP001457282">
    <property type="component" value="Unassembled WGS sequence"/>
</dbReference>
<reference evidence="1 2" key="1">
    <citation type="journal article" date="2023" name="G3 (Bethesda)">
        <title>A chromosome-length genome assembly and annotation of blackberry (Rubus argutus, cv. 'Hillquist').</title>
        <authorList>
            <person name="Bruna T."/>
            <person name="Aryal R."/>
            <person name="Dudchenko O."/>
            <person name="Sargent D.J."/>
            <person name="Mead D."/>
            <person name="Buti M."/>
            <person name="Cavallini A."/>
            <person name="Hytonen T."/>
            <person name="Andres J."/>
            <person name="Pham M."/>
            <person name="Weisz D."/>
            <person name="Mascagni F."/>
            <person name="Usai G."/>
            <person name="Natali L."/>
            <person name="Bassil N."/>
            <person name="Fernandez G.E."/>
            <person name="Lomsadze A."/>
            <person name="Armour M."/>
            <person name="Olukolu B."/>
            <person name="Poorten T."/>
            <person name="Britton C."/>
            <person name="Davik J."/>
            <person name="Ashrafi H."/>
            <person name="Aiden E.L."/>
            <person name="Borodovsky M."/>
            <person name="Worthington M."/>
        </authorList>
    </citation>
    <scope>NUCLEOTIDE SEQUENCE [LARGE SCALE GENOMIC DNA]</scope>
    <source>
        <strain evidence="1">PI 553951</strain>
    </source>
</reference>
<proteinExistence type="predicted"/>
<accession>A0AAW1X3W3</accession>
<gene>
    <name evidence="1" type="ORF">M0R45_018349</name>
</gene>
<comment type="caution">
    <text evidence="1">The sequence shown here is derived from an EMBL/GenBank/DDBJ whole genome shotgun (WGS) entry which is preliminary data.</text>
</comment>
<evidence type="ECO:0000313" key="1">
    <source>
        <dbReference type="EMBL" id="KAK9931053.1"/>
    </source>
</evidence>
<dbReference type="AlphaFoldDB" id="A0AAW1X3W3"/>
<organism evidence="1 2">
    <name type="scientific">Rubus argutus</name>
    <name type="common">Southern blackberry</name>
    <dbReference type="NCBI Taxonomy" id="59490"/>
    <lineage>
        <taxon>Eukaryota</taxon>
        <taxon>Viridiplantae</taxon>
        <taxon>Streptophyta</taxon>
        <taxon>Embryophyta</taxon>
        <taxon>Tracheophyta</taxon>
        <taxon>Spermatophyta</taxon>
        <taxon>Magnoliopsida</taxon>
        <taxon>eudicotyledons</taxon>
        <taxon>Gunneridae</taxon>
        <taxon>Pentapetalae</taxon>
        <taxon>rosids</taxon>
        <taxon>fabids</taxon>
        <taxon>Rosales</taxon>
        <taxon>Rosaceae</taxon>
        <taxon>Rosoideae</taxon>
        <taxon>Rosoideae incertae sedis</taxon>
        <taxon>Rubus</taxon>
    </lineage>
</organism>
<protein>
    <submittedName>
        <fullName evidence="1">Uncharacterized protein</fullName>
    </submittedName>
</protein>
<dbReference type="EMBL" id="JBEDUW010000004">
    <property type="protein sequence ID" value="KAK9931053.1"/>
    <property type="molecule type" value="Genomic_DNA"/>
</dbReference>
<evidence type="ECO:0000313" key="2">
    <source>
        <dbReference type="Proteomes" id="UP001457282"/>
    </source>
</evidence>
<keyword evidence="2" id="KW-1185">Reference proteome</keyword>
<name>A0AAW1X3W3_RUBAR</name>